<feature type="domain" description="Peptidase M20 dimerisation" evidence="1">
    <location>
        <begin position="185"/>
        <end position="279"/>
    </location>
</feature>
<dbReference type="InterPro" id="IPR002933">
    <property type="entry name" value="Peptidase_M20"/>
</dbReference>
<dbReference type="NCBIfam" id="TIGR01891">
    <property type="entry name" value="amidohydrolases"/>
    <property type="match status" value="1"/>
</dbReference>
<dbReference type="EMBL" id="WNJQ01000001">
    <property type="protein sequence ID" value="MBC9824247.1"/>
    <property type="molecule type" value="Genomic_DNA"/>
</dbReference>
<dbReference type="PIRSF" id="PIRSF005962">
    <property type="entry name" value="Pept_M20D_amidohydro"/>
    <property type="match status" value="1"/>
</dbReference>
<dbReference type="RefSeq" id="WP_034537206.1">
    <property type="nucleotide sequence ID" value="NZ_JAMAYM010000001.1"/>
</dbReference>
<protein>
    <submittedName>
        <fullName evidence="2">Amidohydrolase</fullName>
    </submittedName>
</protein>
<dbReference type="SUPFAM" id="SSF53187">
    <property type="entry name" value="Zn-dependent exopeptidases"/>
    <property type="match status" value="1"/>
</dbReference>
<name>A0ABR7T965_9LACT</name>
<evidence type="ECO:0000259" key="1">
    <source>
        <dbReference type="Pfam" id="PF07687"/>
    </source>
</evidence>
<dbReference type="Gene3D" id="3.30.70.360">
    <property type="match status" value="1"/>
</dbReference>
<gene>
    <name evidence="2" type="ORF">GLO26_00190</name>
</gene>
<keyword evidence="3" id="KW-1185">Reference proteome</keyword>
<dbReference type="SUPFAM" id="SSF55031">
    <property type="entry name" value="Bacterial exopeptidase dimerisation domain"/>
    <property type="match status" value="1"/>
</dbReference>
<dbReference type="InterPro" id="IPR017439">
    <property type="entry name" value="Amidohydrolase"/>
</dbReference>
<dbReference type="Pfam" id="PF01546">
    <property type="entry name" value="Peptidase_M20"/>
    <property type="match status" value="1"/>
</dbReference>
<sequence>MKETALEQTAKIETELIAFRRLLHSEPELSENEFKTQDKVIVKLEEYGIPYRKVGKTSTIATIKGKNPGKTVALRADIDALPINEDLNLDFQSNNPGVMHACGHDAHTTMAMGAAKILNESKENFDGEIRIFFQEAEETFEGAKKIVADGGMVGVDAVFGMHNYNTIPTGSFYSGAGDLFSGCDTVYVTFTGKSGHGGTPQLGKDSFTPAAQFALDLQEIIAKNVDSRNPVVLNVGRFASGKKANIVPKETTMDISMRYFDEESRDLTHAAIKRHAKAFADMYEITVDVTIEPSTPPTKNDAALAKIATNAGTKVFGSNKVSEFPRAMNSEDFSYYLKEAPGVYGIIGIYNEEKNTIHAPHDDHYELDEDILKLGVAWHVEFALEFLGTESN</sequence>
<dbReference type="InterPro" id="IPR011650">
    <property type="entry name" value="Peptidase_M20_dimer"/>
</dbReference>
<dbReference type="PANTHER" id="PTHR11014:SF63">
    <property type="entry name" value="METALLOPEPTIDASE, PUTATIVE (AFU_ORTHOLOGUE AFUA_6G09600)-RELATED"/>
    <property type="match status" value="1"/>
</dbReference>
<accession>A0ABR7T965</accession>
<dbReference type="Gene3D" id="3.40.630.10">
    <property type="entry name" value="Zn peptidases"/>
    <property type="match status" value="1"/>
</dbReference>
<evidence type="ECO:0000313" key="2">
    <source>
        <dbReference type="EMBL" id="MBC9824247.1"/>
    </source>
</evidence>
<proteinExistence type="predicted"/>
<evidence type="ECO:0000313" key="3">
    <source>
        <dbReference type="Proteomes" id="UP000638836"/>
    </source>
</evidence>
<dbReference type="Pfam" id="PF07687">
    <property type="entry name" value="M20_dimer"/>
    <property type="match status" value="1"/>
</dbReference>
<dbReference type="PANTHER" id="PTHR11014">
    <property type="entry name" value="PEPTIDASE M20 FAMILY MEMBER"/>
    <property type="match status" value="1"/>
</dbReference>
<dbReference type="CDD" id="cd08019">
    <property type="entry name" value="M20_Acy1-like"/>
    <property type="match status" value="1"/>
</dbReference>
<comment type="caution">
    <text evidence="2">The sequence shown here is derived from an EMBL/GenBank/DDBJ whole genome shotgun (WGS) entry which is preliminary data.</text>
</comment>
<dbReference type="InterPro" id="IPR036264">
    <property type="entry name" value="Bact_exopeptidase_dim_dom"/>
</dbReference>
<reference evidence="2 3" key="1">
    <citation type="journal article" date="2020" name="Microorganisms">
        <title>New Insight into Antimicrobial Compounds from Food and Marine-Sourced Carnobacterium Species through Phenotype and Genome Analyses.</title>
        <authorList>
            <person name="Begrem S."/>
            <person name="Ivaniuk F."/>
            <person name="Gigout-Chevalier F."/>
            <person name="Kolypczuk L."/>
            <person name="Bonnetot S."/>
            <person name="Leroi F."/>
            <person name="Grovel O."/>
            <person name="Delbarre-Ladrat C."/>
            <person name="Passerini D."/>
        </authorList>
    </citation>
    <scope>NUCLEOTIDE SEQUENCE [LARGE SCALE GENOMIC DNA]</scope>
    <source>
        <strain evidence="2 3">MIP2551</strain>
    </source>
</reference>
<organism evidence="2 3">
    <name type="scientific">Carnobacterium inhibens</name>
    <dbReference type="NCBI Taxonomy" id="147709"/>
    <lineage>
        <taxon>Bacteria</taxon>
        <taxon>Bacillati</taxon>
        <taxon>Bacillota</taxon>
        <taxon>Bacilli</taxon>
        <taxon>Lactobacillales</taxon>
        <taxon>Carnobacteriaceae</taxon>
        <taxon>Carnobacterium</taxon>
    </lineage>
</organism>
<dbReference type="Proteomes" id="UP000638836">
    <property type="component" value="Unassembled WGS sequence"/>
</dbReference>